<evidence type="ECO:0000313" key="1">
    <source>
        <dbReference type="EMBL" id="EUJ59555.1"/>
    </source>
</evidence>
<organism evidence="1 2">
    <name type="scientific">Listeria fleischmannii FSL S10-1203</name>
    <dbReference type="NCBI Taxonomy" id="1265822"/>
    <lineage>
        <taxon>Bacteria</taxon>
        <taxon>Bacillati</taxon>
        <taxon>Bacillota</taxon>
        <taxon>Bacilli</taxon>
        <taxon>Bacillales</taxon>
        <taxon>Listeriaceae</taxon>
        <taxon>Listeria</taxon>
    </lineage>
</organism>
<name>W7DNN1_9LIST</name>
<accession>W7DNN1</accession>
<comment type="caution">
    <text evidence="1">The sequence shown here is derived from an EMBL/GenBank/DDBJ whole genome shotgun (WGS) entry which is preliminary data.</text>
</comment>
<gene>
    <name evidence="1" type="ORF">MCOL2_05625</name>
</gene>
<dbReference type="InterPro" id="IPR006490">
    <property type="entry name" value="Maj_tail_phi13"/>
</dbReference>
<reference evidence="1 2" key="1">
    <citation type="submission" date="2012-12" db="EMBL/GenBank/DDBJ databases">
        <title>Novel taxa of Listeriaceae from agricultural environments in the United States.</title>
        <authorList>
            <person name="den Bakker H.C."/>
            <person name="Allred A."/>
            <person name="Warchocki S."/>
            <person name="Wright E.M."/>
            <person name="Burrell A."/>
            <person name="Nightingale K.K."/>
            <person name="Kephart D."/>
            <person name="Wiedmann M."/>
        </authorList>
    </citation>
    <scope>NUCLEOTIDE SEQUENCE [LARGE SCALE GENOMIC DNA]</scope>
    <source>
        <strain evidence="1 2">FSL S10-1203</strain>
    </source>
</reference>
<dbReference type="NCBIfam" id="TIGR01603">
    <property type="entry name" value="maj_tail_phi13"/>
    <property type="match status" value="1"/>
</dbReference>
<dbReference type="RefSeq" id="WP_036062803.1">
    <property type="nucleotide sequence ID" value="NZ_AODM01000016.1"/>
</dbReference>
<evidence type="ECO:0000313" key="2">
    <source>
        <dbReference type="Proteomes" id="UP000019241"/>
    </source>
</evidence>
<dbReference type="Pfam" id="PF04630">
    <property type="entry name" value="Phage_TTP_1"/>
    <property type="match status" value="1"/>
</dbReference>
<protein>
    <submittedName>
        <fullName evidence="1">Major tail protein</fullName>
    </submittedName>
</protein>
<dbReference type="InterPro" id="IPR006724">
    <property type="entry name" value="Phage_TTP"/>
</dbReference>
<dbReference type="Proteomes" id="UP000019241">
    <property type="component" value="Unassembled WGS sequence"/>
</dbReference>
<proteinExistence type="predicted"/>
<sequence>MAITVGLKRATIKTLDENGKVTTKSFTIEGKQNEGGMVEASISGISAEASKVFASDVPYFVSQKGVGDLQCEFSILDFPFGAQAELLGWTTDTTSGVMQIGDKTQPPYAATLLESSNAAGVPVAIGLYKGRFSQEEMKLATLTEDAFEPEAETIKMNCIANDEGNSIGIAVGAEQVAALKAITFPEIEVA</sequence>
<dbReference type="EMBL" id="AODM01000016">
    <property type="protein sequence ID" value="EUJ59555.1"/>
    <property type="molecule type" value="Genomic_DNA"/>
</dbReference>
<dbReference type="AlphaFoldDB" id="W7DNN1"/>
<dbReference type="PATRIC" id="fig|1265822.4.peg.1143"/>